<protein>
    <submittedName>
        <fullName evidence="1">Uncharacterized protein</fullName>
    </submittedName>
</protein>
<sequence>MQNVSVYASIFPFSLANNLPKIAIIFFYRPAKTSGADFARRQGIRAGSSYPLFLWITLCIRVRKHNVSERRRGLRLNWRERRLEKISLFRQQVI</sequence>
<name>A0A0F6AYU8_SALT1</name>
<proteinExistence type="predicted"/>
<dbReference type="EMBL" id="CP001363">
    <property type="protein sequence ID" value="ACY87421.1"/>
    <property type="molecule type" value="Genomic_DNA"/>
</dbReference>
<keyword evidence="2" id="KW-1185">Reference proteome</keyword>
<dbReference type="Proteomes" id="UP000002695">
    <property type="component" value="Chromosome"/>
</dbReference>
<organism evidence="1 2">
    <name type="scientific">Salmonella typhimurium (strain 14028s / SGSC 2262)</name>
    <dbReference type="NCBI Taxonomy" id="588858"/>
    <lineage>
        <taxon>Bacteria</taxon>
        <taxon>Pseudomonadati</taxon>
        <taxon>Pseudomonadota</taxon>
        <taxon>Gammaproteobacteria</taxon>
        <taxon>Enterobacterales</taxon>
        <taxon>Enterobacteriaceae</taxon>
        <taxon>Salmonella</taxon>
    </lineage>
</organism>
<reference evidence="1 2" key="1">
    <citation type="journal article" date="2010" name="J. Bacteriol.">
        <title>Short-term signatures of evolutionary change in the Salmonella enterica serovar typhimurium 14028 genome.</title>
        <authorList>
            <person name="Jarvik T."/>
            <person name="Smillie C."/>
            <person name="Groisman E.A."/>
            <person name="Ochman H."/>
        </authorList>
    </citation>
    <scope>NUCLEOTIDE SEQUENCE [LARGE SCALE GENOMIC DNA]</scope>
    <source>
        <strain evidence="2">14028s / SGSC 2262</strain>
    </source>
</reference>
<accession>A0A0F6AYU8</accession>
<dbReference type="HOGENOM" id="CLU_181399_0_0_6"/>
<dbReference type="KEGG" id="seo:STM14_0924"/>
<gene>
    <name evidence="1" type="ordered locus">STM14_0924</name>
</gene>
<evidence type="ECO:0000313" key="2">
    <source>
        <dbReference type="Proteomes" id="UP000002695"/>
    </source>
</evidence>
<evidence type="ECO:0000313" key="1">
    <source>
        <dbReference type="EMBL" id="ACY87421.1"/>
    </source>
</evidence>
<dbReference type="AlphaFoldDB" id="A0A0F6AYU8"/>